<dbReference type="Proteomes" id="UP001385951">
    <property type="component" value="Unassembled WGS sequence"/>
</dbReference>
<evidence type="ECO:0000313" key="3">
    <source>
        <dbReference type="Proteomes" id="UP001385951"/>
    </source>
</evidence>
<evidence type="ECO:0000256" key="1">
    <source>
        <dbReference type="SAM" id="MobiDB-lite"/>
    </source>
</evidence>
<protein>
    <submittedName>
        <fullName evidence="2">Uncharacterized protein</fullName>
    </submittedName>
</protein>
<evidence type="ECO:0000313" key="2">
    <source>
        <dbReference type="EMBL" id="KAK7692966.1"/>
    </source>
</evidence>
<dbReference type="EMBL" id="JASBNA010000004">
    <property type="protein sequence ID" value="KAK7692966.1"/>
    <property type="molecule type" value="Genomic_DNA"/>
</dbReference>
<sequence length="105" mass="11194">MAGSTRKLQIAGTHFIIYMSVGLRGCIVYHVRFPVGPTIGLNLKHGVTRVTGLSCDSARPTCAFISADLRRPPIETPGGRCSLSNSNPSSIGKRPADLQESTGLR</sequence>
<gene>
    <name evidence="2" type="ORF">QCA50_004607</name>
</gene>
<name>A0AAW0GK12_9APHY</name>
<accession>A0AAW0GK12</accession>
<reference evidence="2 3" key="1">
    <citation type="submission" date="2022-09" db="EMBL/GenBank/DDBJ databases">
        <authorList>
            <person name="Palmer J.M."/>
        </authorList>
    </citation>
    <scope>NUCLEOTIDE SEQUENCE [LARGE SCALE GENOMIC DNA]</scope>
    <source>
        <strain evidence="2 3">DSM 7382</strain>
    </source>
</reference>
<keyword evidence="3" id="KW-1185">Reference proteome</keyword>
<feature type="region of interest" description="Disordered" evidence="1">
    <location>
        <begin position="75"/>
        <end position="105"/>
    </location>
</feature>
<organism evidence="2 3">
    <name type="scientific">Cerrena zonata</name>
    <dbReference type="NCBI Taxonomy" id="2478898"/>
    <lineage>
        <taxon>Eukaryota</taxon>
        <taxon>Fungi</taxon>
        <taxon>Dikarya</taxon>
        <taxon>Basidiomycota</taxon>
        <taxon>Agaricomycotina</taxon>
        <taxon>Agaricomycetes</taxon>
        <taxon>Polyporales</taxon>
        <taxon>Cerrenaceae</taxon>
        <taxon>Cerrena</taxon>
    </lineage>
</organism>
<dbReference type="AlphaFoldDB" id="A0AAW0GK12"/>
<proteinExistence type="predicted"/>
<comment type="caution">
    <text evidence="2">The sequence shown here is derived from an EMBL/GenBank/DDBJ whole genome shotgun (WGS) entry which is preliminary data.</text>
</comment>